<organism evidence="1 2">
    <name type="scientific">Rangifer tarandus platyrhynchus</name>
    <name type="common">Svalbard reindeer</name>
    <dbReference type="NCBI Taxonomy" id="3082113"/>
    <lineage>
        <taxon>Eukaryota</taxon>
        <taxon>Metazoa</taxon>
        <taxon>Chordata</taxon>
        <taxon>Craniata</taxon>
        <taxon>Vertebrata</taxon>
        <taxon>Euteleostomi</taxon>
        <taxon>Mammalia</taxon>
        <taxon>Eutheria</taxon>
        <taxon>Laurasiatheria</taxon>
        <taxon>Artiodactyla</taxon>
        <taxon>Ruminantia</taxon>
        <taxon>Pecora</taxon>
        <taxon>Cervidae</taxon>
        <taxon>Odocoileinae</taxon>
        <taxon>Rangifer</taxon>
    </lineage>
</organism>
<dbReference type="Proteomes" id="UP001162501">
    <property type="component" value="Chromosome 7"/>
</dbReference>
<accession>A0AC60A4S0</accession>
<name>A0AC60A4S0_RANTA</name>
<gene>
    <name evidence="1" type="ORF">MRATA1EN22A_LOCUS26889</name>
</gene>
<proteinExistence type="predicted"/>
<dbReference type="EMBL" id="OX596091">
    <property type="protein sequence ID" value="CAN0555866.1"/>
    <property type="molecule type" value="Genomic_DNA"/>
</dbReference>
<protein>
    <submittedName>
        <fullName evidence="1">Uncharacterized protein</fullName>
    </submittedName>
</protein>
<reference evidence="1" key="2">
    <citation type="submission" date="2025-03" db="EMBL/GenBank/DDBJ databases">
        <authorList>
            <consortium name="ELIXIR-Norway"/>
            <consortium name="Elixir Norway"/>
        </authorList>
    </citation>
    <scope>NUCLEOTIDE SEQUENCE</scope>
</reference>
<evidence type="ECO:0000313" key="1">
    <source>
        <dbReference type="EMBL" id="CAN0555866.1"/>
    </source>
</evidence>
<evidence type="ECO:0000313" key="2">
    <source>
        <dbReference type="Proteomes" id="UP001162501"/>
    </source>
</evidence>
<reference evidence="1" key="1">
    <citation type="submission" date="2023-05" db="EMBL/GenBank/DDBJ databases">
        <authorList>
            <consortium name="ELIXIR-Norway"/>
        </authorList>
    </citation>
    <scope>NUCLEOTIDE SEQUENCE</scope>
</reference>
<sequence length="231" mass="23396">MRDGEGPRTPAGSGLVTAVPPTGPAVCQAEERKPETLGQEEGSPGGSGEGAGNGAPGPGDPSGLIFPKAVGGLASGGRLRPLPGEGCRPREPAPGALELMLQLLLRPNPRGPVASESPGSPPGSCTRCPHPLALTWALRGAINEPAPPGDQLPCVLVSEAASSSQEEKLQQPDLAWKKEEASAGPAAREARRSRVGSPGVPAKAPATDSDPGELRGQCELTPQVCEVQIMS</sequence>